<feature type="compositionally biased region" description="Basic and acidic residues" evidence="3">
    <location>
        <begin position="248"/>
        <end position="258"/>
    </location>
</feature>
<dbReference type="PANTHER" id="PTHR47240:SF2">
    <property type="entry name" value="CHROMO DOMAIN-CONTAINING PROTEIN LHP1"/>
    <property type="match status" value="1"/>
</dbReference>
<feature type="compositionally biased region" description="Basic residues" evidence="3">
    <location>
        <begin position="284"/>
        <end position="297"/>
    </location>
</feature>
<feature type="region of interest" description="Disordered" evidence="3">
    <location>
        <begin position="391"/>
        <end position="427"/>
    </location>
</feature>
<feature type="domain" description="Chromo" evidence="4">
    <location>
        <begin position="17"/>
        <end position="81"/>
    </location>
</feature>
<dbReference type="InterPro" id="IPR000953">
    <property type="entry name" value="Chromo/chromo_shadow_dom"/>
</dbReference>
<sequence length="427" mass="48555">MKRGLGSQKPKLAQGFYEIEDVRKKRVRKGHTEYLIKWRDWPERSNTWEPAENVQEYVDEFEESLLLRKRKRKRKGRVASKSFHREGNKGNETNELGHEAPSDEDVGTIATQQTNENEIVSSKVTDLRETSSIDNLNSENGKKKVLDIRLSDNLVESHIAEVDFGESTTHSNCLTGAKRRKSGNVRRFRKESTVLEDAQNGDKSEPDQHKAGRLSNNPHSITHENESVSSKVTELTERTSIENLNSENGEKKVSDIRLSDNMVESHIPEVDFDESTTHSNRLTGAKRRKSGNVRRFRKESTVLEDAQNGDKSEPDQHKAGRLSNNPHSITHENESVSSKVTELTERTSIDNLNSENGEKKVSDIRLSDNMVESHIPEVDFDESTTHINRLTGAKRRKSGNVRRFRKESTVLEDAQNGDKSEPDQHKA</sequence>
<evidence type="ECO:0000259" key="4">
    <source>
        <dbReference type="PROSITE" id="PS50013"/>
    </source>
</evidence>
<feature type="compositionally biased region" description="Polar residues" evidence="3">
    <location>
        <begin position="109"/>
        <end position="123"/>
    </location>
</feature>
<dbReference type="SUPFAM" id="SSF54160">
    <property type="entry name" value="Chromo domain-like"/>
    <property type="match status" value="1"/>
</dbReference>
<gene>
    <name evidence="5" type="ORF">C5167_025413</name>
</gene>
<feature type="compositionally biased region" description="Basic residues" evidence="3">
    <location>
        <begin position="177"/>
        <end position="189"/>
    </location>
</feature>
<feature type="compositionally biased region" description="Basic residues" evidence="3">
    <location>
        <begin position="392"/>
        <end position="405"/>
    </location>
</feature>
<evidence type="ECO:0000256" key="1">
    <source>
        <dbReference type="ARBA" id="ARBA00004123"/>
    </source>
</evidence>
<evidence type="ECO:0000313" key="6">
    <source>
        <dbReference type="Proteomes" id="UP000316621"/>
    </source>
</evidence>
<dbReference type="InterPro" id="IPR023779">
    <property type="entry name" value="Chromodomain_CS"/>
</dbReference>
<dbReference type="GO" id="GO:0005634">
    <property type="term" value="C:nucleus"/>
    <property type="evidence" value="ECO:0007669"/>
    <property type="project" value="UniProtKB-SubCell"/>
</dbReference>
<comment type="subcellular location">
    <subcellularLocation>
        <location evidence="1">Nucleus</location>
    </subcellularLocation>
</comment>
<dbReference type="Gramene" id="RZC63659">
    <property type="protein sequence ID" value="RZC63659"/>
    <property type="gene ID" value="C5167_025413"/>
</dbReference>
<evidence type="ECO:0000256" key="3">
    <source>
        <dbReference type="SAM" id="MobiDB-lite"/>
    </source>
</evidence>
<protein>
    <recommendedName>
        <fullName evidence="4">Chromo domain-containing protein</fullName>
    </recommendedName>
</protein>
<dbReference type="EMBL" id="CM010719">
    <property type="protein sequence ID" value="RZC63659.1"/>
    <property type="molecule type" value="Genomic_DNA"/>
</dbReference>
<dbReference type="InterPro" id="IPR016197">
    <property type="entry name" value="Chromo-like_dom_sf"/>
</dbReference>
<dbReference type="GO" id="GO:0031507">
    <property type="term" value="P:heterochromatin formation"/>
    <property type="evidence" value="ECO:0007669"/>
    <property type="project" value="InterPro"/>
</dbReference>
<dbReference type="Gene3D" id="2.40.50.40">
    <property type="match status" value="1"/>
</dbReference>
<dbReference type="SMART" id="SM00298">
    <property type="entry name" value="CHROMO"/>
    <property type="match status" value="1"/>
</dbReference>
<dbReference type="STRING" id="3469.A0A4Y7JVA0"/>
<feature type="compositionally biased region" description="Basic and acidic residues" evidence="3">
    <location>
        <begin position="416"/>
        <end position="427"/>
    </location>
</feature>
<dbReference type="InterPro" id="IPR044251">
    <property type="entry name" value="LHP1-like"/>
</dbReference>
<feature type="region of interest" description="Disordered" evidence="3">
    <location>
        <begin position="76"/>
        <end position="123"/>
    </location>
</feature>
<dbReference type="Proteomes" id="UP000316621">
    <property type="component" value="Chromosome 5"/>
</dbReference>
<name>A0A4Y7JVA0_PAPSO</name>
<keyword evidence="6" id="KW-1185">Reference proteome</keyword>
<feature type="region of interest" description="Disordered" evidence="3">
    <location>
        <begin position="168"/>
        <end position="356"/>
    </location>
</feature>
<evidence type="ECO:0000313" key="5">
    <source>
        <dbReference type="EMBL" id="RZC63659.1"/>
    </source>
</evidence>
<feature type="compositionally biased region" description="Basic and acidic residues" evidence="3">
    <location>
        <begin position="308"/>
        <end position="318"/>
    </location>
</feature>
<organism evidence="5 6">
    <name type="scientific">Papaver somniferum</name>
    <name type="common">Opium poppy</name>
    <dbReference type="NCBI Taxonomy" id="3469"/>
    <lineage>
        <taxon>Eukaryota</taxon>
        <taxon>Viridiplantae</taxon>
        <taxon>Streptophyta</taxon>
        <taxon>Embryophyta</taxon>
        <taxon>Tracheophyta</taxon>
        <taxon>Spermatophyta</taxon>
        <taxon>Magnoliopsida</taxon>
        <taxon>Ranunculales</taxon>
        <taxon>Papaveraceae</taxon>
        <taxon>Papaveroideae</taxon>
        <taxon>Papaver</taxon>
    </lineage>
</organism>
<reference evidence="5 6" key="1">
    <citation type="journal article" date="2018" name="Science">
        <title>The opium poppy genome and morphinan production.</title>
        <authorList>
            <person name="Guo L."/>
            <person name="Winzer T."/>
            <person name="Yang X."/>
            <person name="Li Y."/>
            <person name="Ning Z."/>
            <person name="He Z."/>
            <person name="Teodor R."/>
            <person name="Lu Y."/>
            <person name="Bowser T.A."/>
            <person name="Graham I.A."/>
            <person name="Ye K."/>
        </authorList>
    </citation>
    <scope>NUCLEOTIDE SEQUENCE [LARGE SCALE GENOMIC DNA]</scope>
    <source>
        <strain evidence="6">cv. HN1</strain>
        <tissue evidence="5">Leaves</tissue>
    </source>
</reference>
<dbReference type="AlphaFoldDB" id="A0A4Y7JVA0"/>
<dbReference type="PROSITE" id="PS00598">
    <property type="entry name" value="CHROMO_1"/>
    <property type="match status" value="1"/>
</dbReference>
<accession>A0A4Y7JVA0</accession>
<dbReference type="PROSITE" id="PS50013">
    <property type="entry name" value="CHROMO_2"/>
    <property type="match status" value="1"/>
</dbReference>
<dbReference type="Pfam" id="PF00385">
    <property type="entry name" value="Chromo"/>
    <property type="match status" value="1"/>
</dbReference>
<dbReference type="PANTHER" id="PTHR47240">
    <property type="entry name" value="CHROMO DOMAIN-CONTAINING PROTEIN LHP1"/>
    <property type="match status" value="1"/>
</dbReference>
<feature type="compositionally biased region" description="Basic and acidic residues" evidence="3">
    <location>
        <begin position="200"/>
        <end position="210"/>
    </location>
</feature>
<evidence type="ECO:0000256" key="2">
    <source>
        <dbReference type="ARBA" id="ARBA00023242"/>
    </source>
</evidence>
<dbReference type="CDD" id="cd00024">
    <property type="entry name" value="CD_CSD"/>
    <property type="match status" value="1"/>
</dbReference>
<proteinExistence type="predicted"/>
<dbReference type="InterPro" id="IPR023780">
    <property type="entry name" value="Chromo_domain"/>
</dbReference>
<keyword evidence="2" id="KW-0539">Nucleus</keyword>